<sequence>MKSFSKWLPWIVIAGILVVLMGLFTSISSTDGRSDDVLERTSKVSDRMWLYVIKSQSESAPTHTLYRHYVASEKSGTENDIIQSLAEVSPFLTGTGTLSGIREEADNQVYITYTGPVVSLSHKASYEYRGEQITVNLNYRLN</sequence>
<comment type="caution">
    <text evidence="2">The sequence shown here is derived from an EMBL/GenBank/DDBJ whole genome shotgun (WGS) entry which is preliminary data.</text>
</comment>
<keyword evidence="3" id="KW-1185">Reference proteome</keyword>
<accession>A0A085G145</accession>
<keyword evidence="1" id="KW-0472">Membrane</keyword>
<evidence type="ECO:0000313" key="3">
    <source>
        <dbReference type="Proteomes" id="UP000028640"/>
    </source>
</evidence>
<dbReference type="OrthoDB" id="6434310at2"/>
<organism evidence="2 3">
    <name type="scientific">Ewingella americana (strain ATCC 33852 / DSM 4580 / CCUG 14506 / JCM 5911 / LMG 7869 / NCTC 12157 / CDC 1468-78)</name>
    <dbReference type="NCBI Taxonomy" id="910964"/>
    <lineage>
        <taxon>Bacteria</taxon>
        <taxon>Pseudomonadati</taxon>
        <taxon>Pseudomonadota</taxon>
        <taxon>Gammaproteobacteria</taxon>
        <taxon>Enterobacterales</taxon>
        <taxon>Yersiniaceae</taxon>
        <taxon>Ewingella</taxon>
    </lineage>
</organism>
<protein>
    <submittedName>
        <fullName evidence="2">Uncharacterized protein</fullName>
    </submittedName>
</protein>
<keyword evidence="1" id="KW-0812">Transmembrane</keyword>
<reference evidence="2 3" key="1">
    <citation type="submission" date="2014-05" db="EMBL/GenBank/DDBJ databases">
        <title>ATOL: Assembling a taxonomically balanced genome-scale reconstruction of the evolutionary history of the Enterobacteriaceae.</title>
        <authorList>
            <person name="Plunkett G.III."/>
            <person name="Neeno-Eckwall E.C."/>
            <person name="Glasner J.D."/>
            <person name="Perna N.T."/>
        </authorList>
    </citation>
    <scope>NUCLEOTIDE SEQUENCE [LARGE SCALE GENOMIC DNA]</scope>
    <source>
        <strain evidence="2 3">ATCC 33852</strain>
    </source>
</reference>
<evidence type="ECO:0000313" key="2">
    <source>
        <dbReference type="EMBL" id="KFC77440.1"/>
    </source>
</evidence>
<evidence type="ECO:0000256" key="1">
    <source>
        <dbReference type="SAM" id="Phobius"/>
    </source>
</evidence>
<dbReference type="GeneID" id="78382316"/>
<dbReference type="Proteomes" id="UP000028640">
    <property type="component" value="Unassembled WGS sequence"/>
</dbReference>
<feature type="transmembrane region" description="Helical" evidence="1">
    <location>
        <begin position="7"/>
        <end position="27"/>
    </location>
</feature>
<dbReference type="RefSeq" id="WP_034795858.1">
    <property type="nucleotide sequence ID" value="NZ_JMPJ01000075.1"/>
</dbReference>
<gene>
    <name evidence="2" type="ORF">GEAM_4291</name>
</gene>
<proteinExistence type="predicted"/>
<name>A0A085G145_EWIA3</name>
<dbReference type="AlphaFoldDB" id="A0A085G145"/>
<keyword evidence="1" id="KW-1133">Transmembrane helix</keyword>
<dbReference type="EMBL" id="JMPJ01000075">
    <property type="protein sequence ID" value="KFC77440.1"/>
    <property type="molecule type" value="Genomic_DNA"/>
</dbReference>